<proteinExistence type="predicted"/>
<sequence length="740" mass="80501">MSTSPPRDSEAHAERTISPSPRQRKPLGEKSQSDTNGRLSTQSTAPSIRVVADNGPDAYTKSPFPTQPAHLLPPVASNYVPRIVRYYQDQVVSSERQRTNASSPKPSSSEALLPLPENALRPSGNRASTDTNVSSDAETLTSSTNYESSSQSPSLSSRFSQTITTPSTPTLPDELAASKLPELPQPTINLHRNNRSTIRLVIPSGSSDVPSWSESKSESTTSSLDSLQTITTKILPRPASPPAESEIHVSSPASSHRGGVDTDETDAQPQQSPSTKSKHAPPAPGTSSSDSIPYSEPSSSSVVKVILPQLTSNPPPSTSHAAPQSASSSDIKYPVVRRQTASGSWATVSTQQDSEPRMNEDDRMNDDARLSIWSSRLSTIPSESEPPSQPISPGPASPRYFGSPRLRRVLGSIASSDSGTGFSHSSLSATSIPYPAPLFSPQQRRLPTPPGRESEEREDTLGDLLSPPLQPKRSGYFAKHRGLSRPGSSDSINSQISFQGELSWVKRFYSGGDYPPLESPYSTPLHSSSRLNTATSGTTTSPLSEAFPAEIFRPRNRPRDRNGRELRNQPSTDTMRTEGSWTDRFRRPIWSSSGWGSGVFSPHLHPDRRANQDQNAWSMPSLDQPSRNVIGPVGRQVALFCLGFVFPFAWFCAALLPIPSKPNSLDPDAPVDEAALTRRDRNFLRTNPGALVSQEKVEKLYLKAHWWRSLNRIMCVVGLLIIGAIVALVIFAIRMRDGQR</sequence>
<accession>A0A6A6UJ82</accession>
<dbReference type="OrthoDB" id="4153178at2759"/>
<feature type="compositionally biased region" description="Polar residues" evidence="1">
    <location>
        <begin position="33"/>
        <end position="46"/>
    </location>
</feature>
<feature type="compositionally biased region" description="Low complexity" evidence="1">
    <location>
        <begin position="287"/>
        <end position="301"/>
    </location>
</feature>
<dbReference type="AlphaFoldDB" id="A0A6A6UJ82"/>
<dbReference type="EMBL" id="MU004232">
    <property type="protein sequence ID" value="KAF2672289.1"/>
    <property type="molecule type" value="Genomic_DNA"/>
</dbReference>
<feature type="compositionally biased region" description="Polar residues" evidence="1">
    <location>
        <begin position="569"/>
        <end position="580"/>
    </location>
</feature>
<feature type="compositionally biased region" description="Polar residues" evidence="1">
    <location>
        <begin position="161"/>
        <end position="170"/>
    </location>
</feature>
<feature type="compositionally biased region" description="Basic and acidic residues" evidence="1">
    <location>
        <begin position="557"/>
        <end position="567"/>
    </location>
</feature>
<feature type="compositionally biased region" description="Polar residues" evidence="1">
    <location>
        <begin position="125"/>
        <end position="138"/>
    </location>
</feature>
<feature type="region of interest" description="Disordered" evidence="1">
    <location>
        <begin position="520"/>
        <end position="580"/>
    </location>
</feature>
<feature type="transmembrane region" description="Helical" evidence="2">
    <location>
        <begin position="637"/>
        <end position="658"/>
    </location>
</feature>
<feature type="compositionally biased region" description="Basic and acidic residues" evidence="1">
    <location>
        <begin position="354"/>
        <end position="369"/>
    </location>
</feature>
<name>A0A6A6UJ82_9PEZI</name>
<feature type="region of interest" description="Disordered" evidence="1">
    <location>
        <begin position="202"/>
        <end position="403"/>
    </location>
</feature>
<reference evidence="3" key="1">
    <citation type="journal article" date="2020" name="Stud. Mycol.">
        <title>101 Dothideomycetes genomes: a test case for predicting lifestyles and emergence of pathogens.</title>
        <authorList>
            <person name="Haridas S."/>
            <person name="Albert R."/>
            <person name="Binder M."/>
            <person name="Bloem J."/>
            <person name="Labutti K."/>
            <person name="Salamov A."/>
            <person name="Andreopoulos B."/>
            <person name="Baker S."/>
            <person name="Barry K."/>
            <person name="Bills G."/>
            <person name="Bluhm B."/>
            <person name="Cannon C."/>
            <person name="Castanera R."/>
            <person name="Culley D."/>
            <person name="Daum C."/>
            <person name="Ezra D."/>
            <person name="Gonzalez J."/>
            <person name="Henrissat B."/>
            <person name="Kuo A."/>
            <person name="Liang C."/>
            <person name="Lipzen A."/>
            <person name="Lutzoni F."/>
            <person name="Magnuson J."/>
            <person name="Mondo S."/>
            <person name="Nolan M."/>
            <person name="Ohm R."/>
            <person name="Pangilinan J."/>
            <person name="Park H.-J."/>
            <person name="Ramirez L."/>
            <person name="Alfaro M."/>
            <person name="Sun H."/>
            <person name="Tritt A."/>
            <person name="Yoshinaga Y."/>
            <person name="Zwiers L.-H."/>
            <person name="Turgeon B."/>
            <person name="Goodwin S."/>
            <person name="Spatafora J."/>
            <person name="Crous P."/>
            <person name="Grigoriev I."/>
        </authorList>
    </citation>
    <scope>NUCLEOTIDE SEQUENCE</scope>
    <source>
        <strain evidence="3">CBS 115976</strain>
    </source>
</reference>
<feature type="compositionally biased region" description="Low complexity" evidence="1">
    <location>
        <begin position="206"/>
        <end position="232"/>
    </location>
</feature>
<feature type="region of interest" description="Disordered" evidence="1">
    <location>
        <begin position="433"/>
        <end position="493"/>
    </location>
</feature>
<evidence type="ECO:0000313" key="4">
    <source>
        <dbReference type="Proteomes" id="UP000799302"/>
    </source>
</evidence>
<feature type="compositionally biased region" description="Polar residues" evidence="1">
    <location>
        <begin position="339"/>
        <end position="353"/>
    </location>
</feature>
<protein>
    <recommendedName>
        <fullName evidence="5">Serine-rich protein</fullName>
    </recommendedName>
</protein>
<feature type="compositionally biased region" description="Pro residues" evidence="1">
    <location>
        <begin position="387"/>
        <end position="396"/>
    </location>
</feature>
<evidence type="ECO:0000256" key="2">
    <source>
        <dbReference type="SAM" id="Phobius"/>
    </source>
</evidence>
<keyword evidence="2" id="KW-1133">Transmembrane helix</keyword>
<evidence type="ECO:0000313" key="3">
    <source>
        <dbReference type="EMBL" id="KAF2672289.1"/>
    </source>
</evidence>
<feature type="compositionally biased region" description="Low complexity" evidence="1">
    <location>
        <begin position="139"/>
        <end position="160"/>
    </location>
</feature>
<feature type="region of interest" description="Disordered" evidence="1">
    <location>
        <begin position="1"/>
        <end position="78"/>
    </location>
</feature>
<evidence type="ECO:0008006" key="5">
    <source>
        <dbReference type="Google" id="ProtNLM"/>
    </source>
</evidence>
<gene>
    <name evidence="3" type="ORF">BT63DRAFT_438114</name>
</gene>
<feature type="transmembrane region" description="Helical" evidence="2">
    <location>
        <begin position="710"/>
        <end position="733"/>
    </location>
</feature>
<dbReference type="Proteomes" id="UP000799302">
    <property type="component" value="Unassembled WGS sequence"/>
</dbReference>
<evidence type="ECO:0000256" key="1">
    <source>
        <dbReference type="SAM" id="MobiDB-lite"/>
    </source>
</evidence>
<keyword evidence="2" id="KW-0472">Membrane</keyword>
<organism evidence="3 4">
    <name type="scientific">Microthyrium microscopicum</name>
    <dbReference type="NCBI Taxonomy" id="703497"/>
    <lineage>
        <taxon>Eukaryota</taxon>
        <taxon>Fungi</taxon>
        <taxon>Dikarya</taxon>
        <taxon>Ascomycota</taxon>
        <taxon>Pezizomycotina</taxon>
        <taxon>Dothideomycetes</taxon>
        <taxon>Dothideomycetes incertae sedis</taxon>
        <taxon>Microthyriales</taxon>
        <taxon>Microthyriaceae</taxon>
        <taxon>Microthyrium</taxon>
    </lineage>
</organism>
<keyword evidence="2" id="KW-0812">Transmembrane</keyword>
<feature type="region of interest" description="Disordered" evidence="1">
    <location>
        <begin position="91"/>
        <end position="172"/>
    </location>
</feature>
<feature type="compositionally biased region" description="Polar residues" evidence="1">
    <location>
        <begin position="318"/>
        <end position="330"/>
    </location>
</feature>
<feature type="compositionally biased region" description="Polar residues" evidence="1">
    <location>
        <begin position="91"/>
        <end position="110"/>
    </location>
</feature>
<feature type="compositionally biased region" description="Polar residues" evidence="1">
    <location>
        <begin position="520"/>
        <end position="543"/>
    </location>
</feature>
<keyword evidence="4" id="KW-1185">Reference proteome</keyword>